<proteinExistence type="predicted"/>
<dbReference type="STRING" id="52441.SAMN05216302_101465"/>
<evidence type="ECO:0000313" key="1">
    <source>
        <dbReference type="EMBL" id="SFK75255.1"/>
    </source>
</evidence>
<dbReference type="Proteomes" id="UP000199533">
    <property type="component" value="Unassembled WGS sequence"/>
</dbReference>
<dbReference type="EMBL" id="FOSP01000014">
    <property type="protein sequence ID" value="SFK75255.1"/>
    <property type="molecule type" value="Genomic_DNA"/>
</dbReference>
<protein>
    <submittedName>
        <fullName evidence="1">Uncharacterized protein</fullName>
    </submittedName>
</protein>
<evidence type="ECO:0000313" key="2">
    <source>
        <dbReference type="Proteomes" id="UP000199533"/>
    </source>
</evidence>
<keyword evidence="2" id="KW-1185">Reference proteome</keyword>
<gene>
    <name evidence="1" type="ORF">SAMN05216302_101465</name>
</gene>
<dbReference type="RefSeq" id="WP_090699752.1">
    <property type="nucleotide sequence ID" value="NZ_FOSP01000014.1"/>
</dbReference>
<organism evidence="1 2">
    <name type="scientific">Nitrosomonas aestuarii</name>
    <dbReference type="NCBI Taxonomy" id="52441"/>
    <lineage>
        <taxon>Bacteria</taxon>
        <taxon>Pseudomonadati</taxon>
        <taxon>Pseudomonadota</taxon>
        <taxon>Betaproteobacteria</taxon>
        <taxon>Nitrosomonadales</taxon>
        <taxon>Nitrosomonadaceae</taxon>
        <taxon>Nitrosomonas</taxon>
    </lineage>
</organism>
<sequence length="192" mass="21335">MTTIIHSVTPGALNYRQVDILRNTFGEEYVMTEWKPCEPIPDFTLIIAEASGELFRDVIGEEDLISFDEAAEHLASESNPVSDIIHPPGSPEPKLTITDALTVLDMTITENLVNSATPEHIKADLRVLQRLSNVLSGSYPFTLEDDLTAVIARKVRCATAMRVLVSESMAIYQDVMEGKFHHTRNQQPPGDE</sequence>
<reference evidence="2" key="1">
    <citation type="submission" date="2016-10" db="EMBL/GenBank/DDBJ databases">
        <authorList>
            <person name="Varghese N."/>
            <person name="Submissions S."/>
        </authorList>
    </citation>
    <scope>NUCLEOTIDE SEQUENCE [LARGE SCALE GENOMIC DNA]</scope>
    <source>
        <strain evidence="2">Nm69</strain>
    </source>
</reference>
<accession>A0A1I4C2U7</accession>
<dbReference type="AlphaFoldDB" id="A0A1I4C2U7"/>
<name>A0A1I4C2U7_9PROT</name>